<proteinExistence type="inferred from homology"/>
<dbReference type="PANTHER" id="PTHR43051:SF3">
    <property type="entry name" value="POLYNUCLEOTIDE ADENYLYLTRANSFERASE FAMILY PROTEIN"/>
    <property type="match status" value="1"/>
</dbReference>
<dbReference type="EMBL" id="JXTB01000227">
    <property type="protein sequence ID" value="PON51917.1"/>
    <property type="molecule type" value="Genomic_DNA"/>
</dbReference>
<protein>
    <submittedName>
        <fullName evidence="9">Poly A polymerase</fullName>
    </submittedName>
</protein>
<dbReference type="InterPro" id="IPR043519">
    <property type="entry name" value="NT_sf"/>
</dbReference>
<feature type="transmembrane region" description="Helical" evidence="6">
    <location>
        <begin position="314"/>
        <end position="334"/>
    </location>
</feature>
<dbReference type="InterPro" id="IPR052191">
    <property type="entry name" value="tRNA_ntf/polyA_polymerase_I"/>
</dbReference>
<dbReference type="SUPFAM" id="SSF81891">
    <property type="entry name" value="Poly A polymerase C-terminal region-like"/>
    <property type="match status" value="1"/>
</dbReference>
<dbReference type="InterPro" id="IPR032828">
    <property type="entry name" value="PolyA_RNA-bd"/>
</dbReference>
<dbReference type="CDD" id="cd05398">
    <property type="entry name" value="NT_ClassII-CCAase"/>
    <property type="match status" value="1"/>
</dbReference>
<dbReference type="Proteomes" id="UP000237105">
    <property type="component" value="Unassembled WGS sequence"/>
</dbReference>
<accession>A0A2P5BSY0</accession>
<evidence type="ECO:0000259" key="8">
    <source>
        <dbReference type="Pfam" id="PF12627"/>
    </source>
</evidence>
<keyword evidence="6" id="KW-1133">Transmembrane helix</keyword>
<evidence type="ECO:0000256" key="5">
    <source>
        <dbReference type="SAM" id="MobiDB-lite"/>
    </source>
</evidence>
<dbReference type="AlphaFoldDB" id="A0A2P5BSY0"/>
<dbReference type="OrthoDB" id="445712at2759"/>
<keyword evidence="6" id="KW-0472">Membrane</keyword>
<feature type="region of interest" description="Disordered" evidence="5">
    <location>
        <begin position="44"/>
        <end position="63"/>
    </location>
</feature>
<feature type="compositionally biased region" description="Basic and acidic residues" evidence="5">
    <location>
        <begin position="51"/>
        <end position="63"/>
    </location>
</feature>
<dbReference type="InterPro" id="IPR002646">
    <property type="entry name" value="PolA_pol_head_dom"/>
</dbReference>
<dbReference type="PANTHER" id="PTHR43051">
    <property type="entry name" value="POLYNUCLEOTIDE ADENYLYLTRANSFERASE FAMILY PROTEIN"/>
    <property type="match status" value="1"/>
</dbReference>
<dbReference type="Pfam" id="PF01743">
    <property type="entry name" value="PolyA_pol"/>
    <property type="match status" value="1"/>
</dbReference>
<keyword evidence="2 4" id="KW-0808">Transferase</keyword>
<gene>
    <name evidence="9" type="ORF">PanWU01x14_213300</name>
</gene>
<dbReference type="SUPFAM" id="SSF81301">
    <property type="entry name" value="Nucleotidyltransferase"/>
    <property type="match status" value="1"/>
</dbReference>
<evidence type="ECO:0000313" key="10">
    <source>
        <dbReference type="Proteomes" id="UP000237105"/>
    </source>
</evidence>
<comment type="similarity">
    <text evidence="1 4">Belongs to the tRNA nucleotidyltransferase/poly(A) polymerase family.</text>
</comment>
<dbReference type="Pfam" id="PF12627">
    <property type="entry name" value="PolyA_pol_RNAbd"/>
    <property type="match status" value="1"/>
</dbReference>
<evidence type="ECO:0000313" key="9">
    <source>
        <dbReference type="EMBL" id="PON51917.1"/>
    </source>
</evidence>
<evidence type="ECO:0000256" key="6">
    <source>
        <dbReference type="SAM" id="Phobius"/>
    </source>
</evidence>
<dbReference type="GO" id="GO:0003723">
    <property type="term" value="F:RNA binding"/>
    <property type="evidence" value="ECO:0007669"/>
    <property type="project" value="UniProtKB-KW"/>
</dbReference>
<sequence>MTVAAFGVVSWRTHLSLSHCHRLPLLCLRKVGYGSSKAAVESVAEPAPSVSKKDGHRVGKDRKEPEWKKFDSKELGVKMSSISKPTRLVLSRLRKNGYEVYLVGGCVRDLILNRTPKDFDIITSAELKEVKKTFLNCEIVGKRFPICHVHVYDTIVEVSSFSTCGSTSSKKFDNNFIRPPGCSRPDYIRWRNCLQRDFTINGLMFDPYTKIVYDYMGGIQDIRKAKMRTVVPANVSFVEDCARILRAIRIAARLGFHFTKDLALSLKELSWSIKRLDKGRILMEMNYMLAFGSSEASMRLLWRFGLLEMLLPFQASSFPFTYFILFFLMASYFASQGFRRRDERSNMLLSLFSNLDKFVAPNQPCHSSLWIAILAFHKALVEQPRDPLVVAAFSITVSSGGSLSEAVEIAKTISQPHETIFSEILEPANTRSNNAVIDEVLDLAASVKAVLRKMTDRDYVSQAMIKFPKAPRSDLVFIPLVLSLRVCKIFQCIRRELERGSVPKIGKKIDYESLALGSLPEVQHMFATVVFNTVYPVNRKR</sequence>
<dbReference type="STRING" id="3476.A0A2P5BSY0"/>
<feature type="domain" description="Poly A polymerase head" evidence="7">
    <location>
        <begin position="100"/>
        <end position="227"/>
    </location>
</feature>
<evidence type="ECO:0000256" key="4">
    <source>
        <dbReference type="RuleBase" id="RU003953"/>
    </source>
</evidence>
<keyword evidence="3" id="KW-0547">Nucleotide-binding</keyword>
<evidence type="ECO:0000256" key="1">
    <source>
        <dbReference type="ARBA" id="ARBA00007265"/>
    </source>
</evidence>
<name>A0A2P5BSY0_PARAD</name>
<evidence type="ECO:0000259" key="7">
    <source>
        <dbReference type="Pfam" id="PF01743"/>
    </source>
</evidence>
<evidence type="ECO:0000256" key="3">
    <source>
        <dbReference type="ARBA" id="ARBA00022741"/>
    </source>
</evidence>
<feature type="domain" description="tRNA nucleotidyltransferase/poly(A) polymerase RNA and SrmB- binding" evidence="8">
    <location>
        <begin position="255"/>
        <end position="315"/>
    </location>
</feature>
<dbReference type="Gene3D" id="3.30.460.10">
    <property type="entry name" value="Beta Polymerase, domain 2"/>
    <property type="match status" value="1"/>
</dbReference>
<dbReference type="GO" id="GO:0016779">
    <property type="term" value="F:nucleotidyltransferase activity"/>
    <property type="evidence" value="ECO:0007669"/>
    <property type="project" value="InterPro"/>
</dbReference>
<keyword evidence="4" id="KW-0694">RNA-binding</keyword>
<organism evidence="9 10">
    <name type="scientific">Parasponia andersonii</name>
    <name type="common">Sponia andersonii</name>
    <dbReference type="NCBI Taxonomy" id="3476"/>
    <lineage>
        <taxon>Eukaryota</taxon>
        <taxon>Viridiplantae</taxon>
        <taxon>Streptophyta</taxon>
        <taxon>Embryophyta</taxon>
        <taxon>Tracheophyta</taxon>
        <taxon>Spermatophyta</taxon>
        <taxon>Magnoliopsida</taxon>
        <taxon>eudicotyledons</taxon>
        <taxon>Gunneridae</taxon>
        <taxon>Pentapetalae</taxon>
        <taxon>rosids</taxon>
        <taxon>fabids</taxon>
        <taxon>Rosales</taxon>
        <taxon>Cannabaceae</taxon>
        <taxon>Parasponia</taxon>
    </lineage>
</organism>
<dbReference type="GO" id="GO:0001680">
    <property type="term" value="P:tRNA 3'-terminal CCA addition"/>
    <property type="evidence" value="ECO:0007669"/>
    <property type="project" value="UniProtKB-ARBA"/>
</dbReference>
<keyword evidence="10" id="KW-1185">Reference proteome</keyword>
<dbReference type="GO" id="GO:0000166">
    <property type="term" value="F:nucleotide binding"/>
    <property type="evidence" value="ECO:0007669"/>
    <property type="project" value="UniProtKB-KW"/>
</dbReference>
<comment type="caution">
    <text evidence="9">The sequence shown here is derived from an EMBL/GenBank/DDBJ whole genome shotgun (WGS) entry which is preliminary data.</text>
</comment>
<dbReference type="Gene3D" id="1.10.3090.10">
    <property type="entry name" value="cca-adding enzyme, domain 2"/>
    <property type="match status" value="1"/>
</dbReference>
<keyword evidence="6" id="KW-0812">Transmembrane</keyword>
<evidence type="ECO:0000256" key="2">
    <source>
        <dbReference type="ARBA" id="ARBA00022679"/>
    </source>
</evidence>
<reference evidence="10" key="1">
    <citation type="submission" date="2016-06" db="EMBL/GenBank/DDBJ databases">
        <title>Parallel loss of symbiosis genes in relatives of nitrogen-fixing non-legume Parasponia.</title>
        <authorList>
            <person name="Van Velzen R."/>
            <person name="Holmer R."/>
            <person name="Bu F."/>
            <person name="Rutten L."/>
            <person name="Van Zeijl A."/>
            <person name="Liu W."/>
            <person name="Santuari L."/>
            <person name="Cao Q."/>
            <person name="Sharma T."/>
            <person name="Shen D."/>
            <person name="Roswanjaya Y."/>
            <person name="Wardhani T."/>
            <person name="Kalhor M.S."/>
            <person name="Jansen J."/>
            <person name="Van den Hoogen J."/>
            <person name="Gungor B."/>
            <person name="Hartog M."/>
            <person name="Hontelez J."/>
            <person name="Verver J."/>
            <person name="Yang W.-C."/>
            <person name="Schijlen E."/>
            <person name="Repin R."/>
            <person name="Schilthuizen M."/>
            <person name="Schranz E."/>
            <person name="Heidstra R."/>
            <person name="Miyata K."/>
            <person name="Fedorova E."/>
            <person name="Kohlen W."/>
            <person name="Bisseling T."/>
            <person name="Smit S."/>
            <person name="Geurts R."/>
        </authorList>
    </citation>
    <scope>NUCLEOTIDE SEQUENCE [LARGE SCALE GENOMIC DNA]</scope>
    <source>
        <strain evidence="10">cv. WU1-14</strain>
    </source>
</reference>